<evidence type="ECO:0000313" key="1">
    <source>
        <dbReference type="EMBL" id="QNO17934.1"/>
    </source>
</evidence>
<dbReference type="AlphaFoldDB" id="A0A7G9WGX2"/>
<reference evidence="1 2" key="1">
    <citation type="submission" date="2020-08" db="EMBL/GenBank/DDBJ databases">
        <authorList>
            <person name="Ren C."/>
            <person name="Gu Y."/>
            <person name="Xu Y."/>
        </authorList>
    </citation>
    <scope>NUCLEOTIDE SEQUENCE [LARGE SCALE GENOMIC DNA]</scope>
    <source>
        <strain evidence="1 2">LBM18003</strain>
    </source>
</reference>
<keyword evidence="2" id="KW-1185">Reference proteome</keyword>
<accession>A0A7G9WGX2</accession>
<evidence type="ECO:0000313" key="2">
    <source>
        <dbReference type="Proteomes" id="UP000516046"/>
    </source>
</evidence>
<dbReference type="Proteomes" id="UP000516046">
    <property type="component" value="Chromosome"/>
</dbReference>
<dbReference type="EMBL" id="CP060696">
    <property type="protein sequence ID" value="QNO17934.1"/>
    <property type="molecule type" value="Genomic_DNA"/>
</dbReference>
<gene>
    <name evidence="1" type="ORF">H6X83_13650</name>
</gene>
<dbReference type="KEGG" id="caml:H6X83_13650"/>
<sequence length="188" mass="20822">MRPFASMLQHMEPLGIYNLKKPGSLVAAELFACAEVLNLAYDGLLETEREAYFSSAQSWGFEGKCAALGIADGGEWSRAAGLQLLKARPGRCTRADFVTLAEALGLGRMLYERFHQPQVLFCPAQPPQDCTFAKKILRRLLPAQLEAALDLRGKNGTWAGLDAATRSWAQWDAQEQTWAETEKDVVLF</sequence>
<protein>
    <submittedName>
        <fullName evidence="1">Uncharacterized protein</fullName>
    </submittedName>
</protein>
<dbReference type="RefSeq" id="WP_212506999.1">
    <property type="nucleotide sequence ID" value="NZ_CP060696.1"/>
</dbReference>
<organism evidence="1 2">
    <name type="scientific">Caproicibacterium amylolyticum</name>
    <dbReference type="NCBI Taxonomy" id="2766537"/>
    <lineage>
        <taxon>Bacteria</taxon>
        <taxon>Bacillati</taxon>
        <taxon>Bacillota</taxon>
        <taxon>Clostridia</taxon>
        <taxon>Eubacteriales</taxon>
        <taxon>Oscillospiraceae</taxon>
        <taxon>Caproicibacterium</taxon>
    </lineage>
</organism>
<proteinExistence type="predicted"/>
<name>A0A7G9WGX2_9FIRM</name>